<evidence type="ECO:0000313" key="4">
    <source>
        <dbReference type="Proteomes" id="UP000279284"/>
    </source>
</evidence>
<dbReference type="InterPro" id="IPR013321">
    <property type="entry name" value="Arc_rbn_hlx_hlx"/>
</dbReference>
<dbReference type="PIRSF" id="PIRSF003108">
    <property type="entry name" value="DinJ"/>
    <property type="match status" value="1"/>
</dbReference>
<dbReference type="OrthoDB" id="1666683at2"/>
<organism evidence="3 4">
    <name type="scientific">Neisseria canis</name>
    <dbReference type="NCBI Taxonomy" id="493"/>
    <lineage>
        <taxon>Bacteria</taxon>
        <taxon>Pseudomonadati</taxon>
        <taxon>Pseudomonadota</taxon>
        <taxon>Betaproteobacteria</taxon>
        <taxon>Neisseriales</taxon>
        <taxon>Neisseriaceae</taxon>
        <taxon>Neisseria</taxon>
    </lineage>
</organism>
<evidence type="ECO:0000256" key="2">
    <source>
        <dbReference type="ARBA" id="ARBA00022649"/>
    </source>
</evidence>
<dbReference type="Proteomes" id="UP000279284">
    <property type="component" value="Chromosome"/>
</dbReference>
<dbReference type="KEGG" id="nci:NCTC10296_02325"/>
<dbReference type="GO" id="GO:0015643">
    <property type="term" value="F:toxic substance binding"/>
    <property type="evidence" value="ECO:0007669"/>
    <property type="project" value="InterPro"/>
</dbReference>
<dbReference type="PANTHER" id="PTHR38781">
    <property type="entry name" value="ANTITOXIN DINJ-RELATED"/>
    <property type="match status" value="1"/>
</dbReference>
<dbReference type="AlphaFoldDB" id="A0A1X3CYQ1"/>
<accession>A0A1X3CYQ1</accession>
<dbReference type="GO" id="GO:0000987">
    <property type="term" value="F:cis-regulatory region sequence-specific DNA binding"/>
    <property type="evidence" value="ECO:0007669"/>
    <property type="project" value="InterPro"/>
</dbReference>
<dbReference type="EMBL" id="LR134313">
    <property type="protein sequence ID" value="VEF03453.1"/>
    <property type="molecule type" value="Genomic_DNA"/>
</dbReference>
<dbReference type="RefSeq" id="WP_085416241.1">
    <property type="nucleotide sequence ID" value="NZ_CAUJPY010000020.1"/>
</dbReference>
<name>A0A1X3CYQ1_9NEIS</name>
<gene>
    <name evidence="3" type="primary">dinJ</name>
    <name evidence="3" type="ORF">NCTC10296_02325</name>
</gene>
<dbReference type="STRING" id="493.BWD07_04745"/>
<comment type="similarity">
    <text evidence="1">Belongs to the RelB/DinJ antitoxin family.</text>
</comment>
<reference evidence="3 4" key="1">
    <citation type="submission" date="2018-12" db="EMBL/GenBank/DDBJ databases">
        <authorList>
            <consortium name="Pathogen Informatics"/>
        </authorList>
    </citation>
    <scope>NUCLEOTIDE SEQUENCE [LARGE SCALE GENOMIC DNA]</scope>
    <source>
        <strain evidence="3 4">NCTC10296</strain>
    </source>
</reference>
<keyword evidence="4" id="KW-1185">Reference proteome</keyword>
<dbReference type="InterPro" id="IPR026262">
    <property type="entry name" value="DinJ"/>
</dbReference>
<keyword evidence="2" id="KW-1277">Toxin-antitoxin system</keyword>
<dbReference type="NCBIfam" id="TIGR02384">
    <property type="entry name" value="RelB_DinJ"/>
    <property type="match status" value="1"/>
</dbReference>
<evidence type="ECO:0000256" key="1">
    <source>
        <dbReference type="ARBA" id="ARBA00010562"/>
    </source>
</evidence>
<proteinExistence type="inferred from homology"/>
<protein>
    <submittedName>
        <fullName evidence="3">Antitoxin DinJ</fullName>
    </submittedName>
</protein>
<dbReference type="PANTHER" id="PTHR38781:SF1">
    <property type="entry name" value="ANTITOXIN DINJ-RELATED"/>
    <property type="match status" value="1"/>
</dbReference>
<sequence>MAANALVSVRINEDVKNQASAVLAGAGLTISDVIRMTLTKIATEQRFSFDYQPNAETARVLTAMQNGTETLHRADSVEALMERLNESD</sequence>
<dbReference type="GO" id="GO:0006355">
    <property type="term" value="P:regulation of DNA-templated transcription"/>
    <property type="evidence" value="ECO:0007669"/>
    <property type="project" value="InterPro"/>
</dbReference>
<dbReference type="InterPro" id="IPR007337">
    <property type="entry name" value="RelB/DinJ"/>
</dbReference>
<dbReference type="Pfam" id="PF04221">
    <property type="entry name" value="RelB"/>
    <property type="match status" value="1"/>
</dbReference>
<dbReference type="GO" id="GO:0006351">
    <property type="term" value="P:DNA-templated transcription"/>
    <property type="evidence" value="ECO:0007669"/>
    <property type="project" value="TreeGrafter"/>
</dbReference>
<dbReference type="Gene3D" id="1.10.1220.10">
    <property type="entry name" value="Met repressor-like"/>
    <property type="match status" value="1"/>
</dbReference>
<dbReference type="GO" id="GO:0044010">
    <property type="term" value="P:single-species biofilm formation"/>
    <property type="evidence" value="ECO:0007669"/>
    <property type="project" value="InterPro"/>
</dbReference>
<evidence type="ECO:0000313" key="3">
    <source>
        <dbReference type="EMBL" id="VEF03453.1"/>
    </source>
</evidence>